<dbReference type="AlphaFoldDB" id="A0A9N9VQG9"/>
<evidence type="ECO:0000256" key="1">
    <source>
        <dbReference type="SAM" id="MobiDB-lite"/>
    </source>
</evidence>
<keyword evidence="3" id="KW-1185">Reference proteome</keyword>
<organism evidence="2 3">
    <name type="scientific">Clonostachys rhizophaga</name>
    <dbReference type="NCBI Taxonomy" id="160324"/>
    <lineage>
        <taxon>Eukaryota</taxon>
        <taxon>Fungi</taxon>
        <taxon>Dikarya</taxon>
        <taxon>Ascomycota</taxon>
        <taxon>Pezizomycotina</taxon>
        <taxon>Sordariomycetes</taxon>
        <taxon>Hypocreomycetidae</taxon>
        <taxon>Hypocreales</taxon>
        <taxon>Bionectriaceae</taxon>
        <taxon>Clonostachys</taxon>
    </lineage>
</organism>
<accession>A0A9N9VQG9</accession>
<sequence length="266" mass="29081">MPENQVSSSSALPGGSKASAVSSSKWDPVANKIMPASRVSSSSTLVDVASKASGASSKMPASLIPSSSTMSVDVVSRAWWSEWDPGNRWGTRNKYKLAAQPQEGYCFPEYLGHDADYGPYRLGAVFSNPDNLDTILFVPKAVPDGCHVSVSGPDVLSESDEKFPPPPSPGPVATREFRFQRLENRLVSLTPGDLKRIAEHPPVKKILDRLLGSRSVYVITGLKIVDGLEVSDGEFYRKFEGRVIFSYQMHKVHGTFKLRKVIVEKP</sequence>
<feature type="region of interest" description="Disordered" evidence="1">
    <location>
        <begin position="1"/>
        <end position="25"/>
    </location>
</feature>
<dbReference type="OrthoDB" id="5149146at2759"/>
<feature type="compositionally biased region" description="Polar residues" evidence="1">
    <location>
        <begin position="1"/>
        <end position="11"/>
    </location>
</feature>
<gene>
    <name evidence="2" type="ORF">CRHIZ90672A_00003431</name>
</gene>
<dbReference type="EMBL" id="CABFNQ020000740">
    <property type="protein sequence ID" value="CAH0030502.1"/>
    <property type="molecule type" value="Genomic_DNA"/>
</dbReference>
<proteinExistence type="predicted"/>
<evidence type="ECO:0000313" key="2">
    <source>
        <dbReference type="EMBL" id="CAH0030502.1"/>
    </source>
</evidence>
<dbReference type="Proteomes" id="UP000696573">
    <property type="component" value="Unassembled WGS sequence"/>
</dbReference>
<reference evidence="2" key="1">
    <citation type="submission" date="2021-10" db="EMBL/GenBank/DDBJ databases">
        <authorList>
            <person name="Piombo E."/>
        </authorList>
    </citation>
    <scope>NUCLEOTIDE SEQUENCE</scope>
</reference>
<name>A0A9N9VQG9_9HYPO</name>
<feature type="compositionally biased region" description="Low complexity" evidence="1">
    <location>
        <begin position="14"/>
        <end position="25"/>
    </location>
</feature>
<comment type="caution">
    <text evidence="2">The sequence shown here is derived from an EMBL/GenBank/DDBJ whole genome shotgun (WGS) entry which is preliminary data.</text>
</comment>
<evidence type="ECO:0000313" key="3">
    <source>
        <dbReference type="Proteomes" id="UP000696573"/>
    </source>
</evidence>
<protein>
    <submittedName>
        <fullName evidence="2">Uncharacterized protein</fullName>
    </submittedName>
</protein>